<evidence type="ECO:0000313" key="1">
    <source>
        <dbReference type="EMBL" id="EJD44631.1"/>
    </source>
</evidence>
<organism evidence="1 2">
    <name type="scientific">Auricularia subglabra (strain TFB-10046 / SS5)</name>
    <name type="common">White-rot fungus</name>
    <name type="synonym">Auricularia delicata (strain TFB10046)</name>
    <dbReference type="NCBI Taxonomy" id="717982"/>
    <lineage>
        <taxon>Eukaryota</taxon>
        <taxon>Fungi</taxon>
        <taxon>Dikarya</taxon>
        <taxon>Basidiomycota</taxon>
        <taxon>Agaricomycotina</taxon>
        <taxon>Agaricomycetes</taxon>
        <taxon>Auriculariales</taxon>
        <taxon>Auriculariaceae</taxon>
        <taxon>Auricularia</taxon>
    </lineage>
</organism>
<protein>
    <submittedName>
        <fullName evidence="1">Uncharacterized protein</fullName>
    </submittedName>
</protein>
<gene>
    <name evidence="1" type="ORF">AURDEDRAFT_137442</name>
</gene>
<reference evidence="2" key="1">
    <citation type="journal article" date="2012" name="Science">
        <title>The Paleozoic origin of enzymatic lignin decomposition reconstructed from 31 fungal genomes.</title>
        <authorList>
            <person name="Floudas D."/>
            <person name="Binder M."/>
            <person name="Riley R."/>
            <person name="Barry K."/>
            <person name="Blanchette R.A."/>
            <person name="Henrissat B."/>
            <person name="Martinez A.T."/>
            <person name="Otillar R."/>
            <person name="Spatafora J.W."/>
            <person name="Yadav J.S."/>
            <person name="Aerts A."/>
            <person name="Benoit I."/>
            <person name="Boyd A."/>
            <person name="Carlson A."/>
            <person name="Copeland A."/>
            <person name="Coutinho P.M."/>
            <person name="de Vries R.P."/>
            <person name="Ferreira P."/>
            <person name="Findley K."/>
            <person name="Foster B."/>
            <person name="Gaskell J."/>
            <person name="Glotzer D."/>
            <person name="Gorecki P."/>
            <person name="Heitman J."/>
            <person name="Hesse C."/>
            <person name="Hori C."/>
            <person name="Igarashi K."/>
            <person name="Jurgens J.A."/>
            <person name="Kallen N."/>
            <person name="Kersten P."/>
            <person name="Kohler A."/>
            <person name="Kuees U."/>
            <person name="Kumar T.K.A."/>
            <person name="Kuo A."/>
            <person name="LaButti K."/>
            <person name="Larrondo L.F."/>
            <person name="Lindquist E."/>
            <person name="Ling A."/>
            <person name="Lombard V."/>
            <person name="Lucas S."/>
            <person name="Lundell T."/>
            <person name="Martin R."/>
            <person name="McLaughlin D.J."/>
            <person name="Morgenstern I."/>
            <person name="Morin E."/>
            <person name="Murat C."/>
            <person name="Nagy L.G."/>
            <person name="Nolan M."/>
            <person name="Ohm R.A."/>
            <person name="Patyshakuliyeva A."/>
            <person name="Rokas A."/>
            <person name="Ruiz-Duenas F.J."/>
            <person name="Sabat G."/>
            <person name="Salamov A."/>
            <person name="Samejima M."/>
            <person name="Schmutz J."/>
            <person name="Slot J.C."/>
            <person name="St John F."/>
            <person name="Stenlid J."/>
            <person name="Sun H."/>
            <person name="Sun S."/>
            <person name="Syed K."/>
            <person name="Tsang A."/>
            <person name="Wiebenga A."/>
            <person name="Young D."/>
            <person name="Pisabarro A."/>
            <person name="Eastwood D.C."/>
            <person name="Martin F."/>
            <person name="Cullen D."/>
            <person name="Grigoriev I.V."/>
            <person name="Hibbett D.S."/>
        </authorList>
    </citation>
    <scope>NUCLEOTIDE SEQUENCE [LARGE SCALE GENOMIC DNA]</scope>
    <source>
        <strain evidence="2">TFB10046</strain>
    </source>
</reference>
<accession>J0D3F6</accession>
<proteinExistence type="predicted"/>
<dbReference type="KEGG" id="adl:AURDEDRAFT_137442"/>
<name>J0D3F6_AURST</name>
<dbReference type="InParanoid" id="J0D3F6"/>
<sequence length="440" mass="48433">MTLLFRILDNQAFEKYAEQEYSDDPLPDGAFDCWAVAPLILSVQGFDEDANSALRSSNCGDAVAQLWVQWCTMDRVSYIVRRIEQHLRIPKSHWFLAFDGRALNSEAVACNSLAFHGQAPQLVLVPKSAADAFEQAGRPRARDAVATAKALFGLIEPLGSRDTREWAAYLKRRRLDTARFQELLAHLDDAGEGWIPRKMLEQIRESTTTVIEATGLSDEQTRSAEMTILPQKLSVEDDGSGEVQSADITTRIYSLHQPGAVDVGLSFWNKPHYYSVEWSLAISYPVHETAPADEAGAGRMQKLLSCELEDAETSAREAKQFGMRGADVRAVRRVLFGGADRVGLADTVRLMLASVGICVGLDSAGSSDSESEDDGVGGDKFVWFQGQAQYTLFDPRWLGVNIRRVCSAAIPRDADFVDRGAEARYKHGGEGGNQCDSEGM</sequence>
<dbReference type="Proteomes" id="UP000006514">
    <property type="component" value="Unassembled WGS sequence"/>
</dbReference>
<dbReference type="EMBL" id="JH687770">
    <property type="protein sequence ID" value="EJD44631.1"/>
    <property type="molecule type" value="Genomic_DNA"/>
</dbReference>
<dbReference type="OrthoDB" id="3012326at2759"/>
<keyword evidence="2" id="KW-1185">Reference proteome</keyword>
<dbReference type="eggNOG" id="ENOG502T1Q3">
    <property type="taxonomic scope" value="Eukaryota"/>
</dbReference>
<evidence type="ECO:0000313" key="2">
    <source>
        <dbReference type="Proteomes" id="UP000006514"/>
    </source>
</evidence>
<dbReference type="AlphaFoldDB" id="J0D3F6"/>